<feature type="compositionally biased region" description="Polar residues" evidence="3">
    <location>
        <begin position="275"/>
        <end position="290"/>
    </location>
</feature>
<name>A0A8J4Q3L3_9MYCE</name>
<dbReference type="EMBL" id="AJWJ01000001">
    <property type="protein sequence ID" value="KAF2078680.1"/>
    <property type="molecule type" value="Genomic_DNA"/>
</dbReference>
<dbReference type="OrthoDB" id="277802at2759"/>
<dbReference type="InterPro" id="IPR035979">
    <property type="entry name" value="RBD_domain_sf"/>
</dbReference>
<dbReference type="InterPro" id="IPR012677">
    <property type="entry name" value="Nucleotide-bd_a/b_plait_sf"/>
</dbReference>
<evidence type="ECO:0000256" key="2">
    <source>
        <dbReference type="PROSITE-ProRule" id="PRU00176"/>
    </source>
</evidence>
<dbReference type="PROSITE" id="PS50102">
    <property type="entry name" value="RRM"/>
    <property type="match status" value="2"/>
</dbReference>
<feature type="compositionally biased region" description="Basic and acidic residues" evidence="3">
    <location>
        <begin position="292"/>
        <end position="319"/>
    </location>
</feature>
<gene>
    <name evidence="5" type="ORF">CYY_000051</name>
</gene>
<feature type="compositionally biased region" description="Basic and acidic residues" evidence="3">
    <location>
        <begin position="359"/>
        <end position="382"/>
    </location>
</feature>
<comment type="caution">
    <text evidence="5">The sequence shown here is derived from an EMBL/GenBank/DDBJ whole genome shotgun (WGS) entry which is preliminary data.</text>
</comment>
<sequence length="489" mass="57404">MECRSKILFVKDIPAIGEQFEDLFRQQPGFVAIRRKPNFAFVEYKDKEYSCDVLHKLQGFKFDPIDKPIIIDYDRGSKDYQDEYYRGLRDFNRKREVDRVDRDHRDHRDFSQRDQRDPRDLQRDQRDYRDQHRDQHRDHQHRDQRYQREIESDRADHQHHHQHHHHRDTRDTRDTRREIDVRGRDHSDNVSLHSSKRGGGGVAEEEGSIIPSSKDSNDNISILSTQESSGSISTMMVDKKDMDDDDDFDDEDQEKSIKHRPRRSNDNGHERNGEANINNISDKPSSSSHYNPLEKKRQREDYHHYESHPRYSQHDDRGGFKRSSQPDPYDRPLSSHHYTSSGLYQRDHHYSPYFNSAQEHGRESRDFHAREGGIRSREHGRDSAVGGYGYPGSSSRGSDHLLVACPTLFVSNLPKDVTEREMSILFRFMGGFIGIRLINKEGKLPICFCDFIDTPSAAMALDMLQGFRMDPKDISSSISIEFDKANTKR</sequence>
<feature type="domain" description="RRM" evidence="4">
    <location>
        <begin position="406"/>
        <end position="485"/>
    </location>
</feature>
<dbReference type="CDD" id="cd21618">
    <property type="entry name" value="RRM_AtNSRA_like"/>
    <property type="match status" value="1"/>
</dbReference>
<keyword evidence="1 2" id="KW-0694">RNA-binding</keyword>
<dbReference type="Gene3D" id="3.30.70.330">
    <property type="match status" value="2"/>
</dbReference>
<feature type="compositionally biased region" description="Basic residues" evidence="3">
    <location>
        <begin position="157"/>
        <end position="167"/>
    </location>
</feature>
<feature type="region of interest" description="Disordered" evidence="3">
    <location>
        <begin position="357"/>
        <end position="389"/>
    </location>
</feature>
<dbReference type="SUPFAM" id="SSF54928">
    <property type="entry name" value="RNA-binding domain, RBD"/>
    <property type="match status" value="2"/>
</dbReference>
<dbReference type="PANTHER" id="PTHR10501">
    <property type="entry name" value="U1 SMALL NUCLEAR RIBONUCLEOPROTEIN A/U2 SMALL NUCLEAR RIBONUCLEOPROTEIN B"/>
    <property type="match status" value="1"/>
</dbReference>
<evidence type="ECO:0000256" key="3">
    <source>
        <dbReference type="SAM" id="MobiDB-lite"/>
    </source>
</evidence>
<feature type="compositionally biased region" description="Polar residues" evidence="3">
    <location>
        <begin position="210"/>
        <end position="234"/>
    </location>
</feature>
<protein>
    <recommendedName>
        <fullName evidence="4">RRM domain-containing protein</fullName>
    </recommendedName>
</protein>
<feature type="region of interest" description="Disordered" evidence="3">
    <location>
        <begin position="102"/>
        <end position="344"/>
    </location>
</feature>
<organism evidence="5 6">
    <name type="scientific">Polysphondylium violaceum</name>
    <dbReference type="NCBI Taxonomy" id="133409"/>
    <lineage>
        <taxon>Eukaryota</taxon>
        <taxon>Amoebozoa</taxon>
        <taxon>Evosea</taxon>
        <taxon>Eumycetozoa</taxon>
        <taxon>Dictyostelia</taxon>
        <taxon>Dictyosteliales</taxon>
        <taxon>Dictyosteliaceae</taxon>
        <taxon>Polysphondylium</taxon>
    </lineage>
</organism>
<feature type="compositionally biased region" description="Basic and acidic residues" evidence="3">
    <location>
        <begin position="102"/>
        <end position="156"/>
    </location>
</feature>
<evidence type="ECO:0000313" key="5">
    <source>
        <dbReference type="EMBL" id="KAF2078680.1"/>
    </source>
</evidence>
<evidence type="ECO:0000256" key="1">
    <source>
        <dbReference type="ARBA" id="ARBA00022884"/>
    </source>
</evidence>
<evidence type="ECO:0000259" key="4">
    <source>
        <dbReference type="PROSITE" id="PS50102"/>
    </source>
</evidence>
<feature type="compositionally biased region" description="Basic and acidic residues" evidence="3">
    <location>
        <begin position="168"/>
        <end position="188"/>
    </location>
</feature>
<feature type="domain" description="RRM" evidence="4">
    <location>
        <begin position="6"/>
        <end position="76"/>
    </location>
</feature>
<accession>A0A8J4Q3L3</accession>
<feature type="compositionally biased region" description="Basic and acidic residues" evidence="3">
    <location>
        <begin position="263"/>
        <end position="273"/>
    </location>
</feature>
<dbReference type="GO" id="GO:0003723">
    <property type="term" value="F:RNA binding"/>
    <property type="evidence" value="ECO:0007669"/>
    <property type="project" value="UniProtKB-UniRule"/>
</dbReference>
<dbReference type="Pfam" id="PF00076">
    <property type="entry name" value="RRM_1"/>
    <property type="match status" value="1"/>
</dbReference>
<reference evidence="5" key="1">
    <citation type="submission" date="2020-01" db="EMBL/GenBank/DDBJ databases">
        <title>Development of genomics and gene disruption for Polysphondylium violaceum indicates a role for the polyketide synthase stlB in stalk morphogenesis.</title>
        <authorList>
            <person name="Narita B."/>
            <person name="Kawabe Y."/>
            <person name="Kin K."/>
            <person name="Saito T."/>
            <person name="Gibbs R."/>
            <person name="Kuspa A."/>
            <person name="Muzny D."/>
            <person name="Queller D."/>
            <person name="Richards S."/>
            <person name="Strassman J."/>
            <person name="Sucgang R."/>
            <person name="Worley K."/>
            <person name="Schaap P."/>
        </authorList>
    </citation>
    <scope>NUCLEOTIDE SEQUENCE</scope>
    <source>
        <strain evidence="5">QSvi11</strain>
    </source>
</reference>
<proteinExistence type="predicted"/>
<feature type="compositionally biased region" description="Acidic residues" evidence="3">
    <location>
        <begin position="243"/>
        <end position="253"/>
    </location>
</feature>
<dbReference type="Proteomes" id="UP000695562">
    <property type="component" value="Unassembled WGS sequence"/>
</dbReference>
<keyword evidence="6" id="KW-1185">Reference proteome</keyword>
<dbReference type="SMART" id="SM00360">
    <property type="entry name" value="RRM"/>
    <property type="match status" value="2"/>
</dbReference>
<dbReference type="AlphaFoldDB" id="A0A8J4Q3L3"/>
<dbReference type="InterPro" id="IPR000504">
    <property type="entry name" value="RRM_dom"/>
</dbReference>
<evidence type="ECO:0000313" key="6">
    <source>
        <dbReference type="Proteomes" id="UP000695562"/>
    </source>
</evidence>